<accession>A0A1J6HPN6</accession>
<dbReference type="PANTHER" id="PTHR35936:SF19">
    <property type="entry name" value="AMINO-ACID-BINDING PROTEIN YXEM-RELATED"/>
    <property type="match status" value="1"/>
</dbReference>
<dbReference type="AlphaFoldDB" id="A0A1J6HPN6"/>
<dbReference type="Gene3D" id="3.40.190.10">
    <property type="entry name" value="Periplasmic binding protein-like II"/>
    <property type="match status" value="2"/>
</dbReference>
<dbReference type="EMBL" id="MOEC01000004">
    <property type="protein sequence ID" value="OIS94369.1"/>
    <property type="molecule type" value="Genomic_DNA"/>
</dbReference>
<comment type="subcellular location">
    <subcellularLocation>
        <location evidence="1">Cell envelope</location>
    </subcellularLocation>
</comment>
<evidence type="ECO:0000259" key="6">
    <source>
        <dbReference type="SMART" id="SM00062"/>
    </source>
</evidence>
<dbReference type="SUPFAM" id="SSF53850">
    <property type="entry name" value="Periplasmic binding protein-like II"/>
    <property type="match status" value="1"/>
</dbReference>
<keyword evidence="3 5" id="KW-0732">Signal</keyword>
<evidence type="ECO:0000256" key="5">
    <source>
        <dbReference type="SAM" id="SignalP"/>
    </source>
</evidence>
<proteinExistence type="inferred from homology"/>
<comment type="similarity">
    <text evidence="2 4">Belongs to the bacterial solute-binding protein 3 family.</text>
</comment>
<protein>
    <submittedName>
        <fullName evidence="8">Amino acid ABC transporter substrate-binding protein</fullName>
    </submittedName>
</protein>
<dbReference type="RefSeq" id="WP_071630794.1">
    <property type="nucleotide sequence ID" value="NZ_JBCAUP010000010.1"/>
</dbReference>
<name>A0A1J6HPN6_9HYPH</name>
<organism evidence="8 9">
    <name type="scientific">Brucella cytisi</name>
    <dbReference type="NCBI Taxonomy" id="407152"/>
    <lineage>
        <taxon>Bacteria</taxon>
        <taxon>Pseudomonadati</taxon>
        <taxon>Pseudomonadota</taxon>
        <taxon>Alphaproteobacteria</taxon>
        <taxon>Hyphomicrobiales</taxon>
        <taxon>Brucellaceae</taxon>
        <taxon>Brucella/Ochrobactrum group</taxon>
        <taxon>Brucella</taxon>
    </lineage>
</organism>
<sequence>MKTLLSSLIAAGVGALMMLAPAHADDLEKVKQSGELRIGMSGVFPPFSFVDGQNQVVGFDVDIGTEIAKRLDVKPVVVTTAFDGIIAGLRAGKFDVVVGSMSITPEREKAVDFAGPYYRGGRGIFVTEASPVKSMDELKRGKTIAVTLGETSDKWAREQGGWTVRTYKGIPELLLELRSGRVDAIASDDIPILIAIKESGEKVRQLDTPELQGVDNVGIALRKGNPELKDAINKALDDMKADGTYEKISTKWIGRDIR</sequence>
<dbReference type="InterPro" id="IPR001638">
    <property type="entry name" value="Solute-binding_3/MltF_N"/>
</dbReference>
<dbReference type="OrthoDB" id="7248418at2"/>
<evidence type="ECO:0000256" key="2">
    <source>
        <dbReference type="ARBA" id="ARBA00010333"/>
    </source>
</evidence>
<gene>
    <name evidence="8" type="ORF">BLA27_05355</name>
</gene>
<dbReference type="PANTHER" id="PTHR35936">
    <property type="entry name" value="MEMBRANE-BOUND LYTIC MUREIN TRANSGLYCOSYLASE F"/>
    <property type="match status" value="1"/>
</dbReference>
<evidence type="ECO:0000256" key="3">
    <source>
        <dbReference type="ARBA" id="ARBA00022729"/>
    </source>
</evidence>
<dbReference type="PROSITE" id="PS01039">
    <property type="entry name" value="SBP_BACTERIAL_3"/>
    <property type="match status" value="1"/>
</dbReference>
<dbReference type="SMART" id="SM00079">
    <property type="entry name" value="PBPe"/>
    <property type="match status" value="1"/>
</dbReference>
<feature type="domain" description="Ionotropic glutamate receptor C-terminal" evidence="7">
    <location>
        <begin position="35"/>
        <end position="255"/>
    </location>
</feature>
<evidence type="ECO:0000313" key="8">
    <source>
        <dbReference type="EMBL" id="OIS94369.1"/>
    </source>
</evidence>
<dbReference type="GO" id="GO:0016020">
    <property type="term" value="C:membrane"/>
    <property type="evidence" value="ECO:0007669"/>
    <property type="project" value="InterPro"/>
</dbReference>
<dbReference type="Proteomes" id="UP000182985">
    <property type="component" value="Unassembled WGS sequence"/>
</dbReference>
<dbReference type="GO" id="GO:0015276">
    <property type="term" value="F:ligand-gated monoatomic ion channel activity"/>
    <property type="evidence" value="ECO:0007669"/>
    <property type="project" value="InterPro"/>
</dbReference>
<evidence type="ECO:0000259" key="7">
    <source>
        <dbReference type="SMART" id="SM00079"/>
    </source>
</evidence>
<evidence type="ECO:0000256" key="4">
    <source>
        <dbReference type="RuleBase" id="RU003744"/>
    </source>
</evidence>
<dbReference type="CDD" id="cd13713">
    <property type="entry name" value="PBP2_Cystine_like_1"/>
    <property type="match status" value="1"/>
</dbReference>
<dbReference type="InterPro" id="IPR001320">
    <property type="entry name" value="Iontro_rcpt_C"/>
</dbReference>
<dbReference type="SMART" id="SM00062">
    <property type="entry name" value="PBPb"/>
    <property type="match status" value="1"/>
</dbReference>
<feature type="chain" id="PRO_5009639143" evidence="5">
    <location>
        <begin position="25"/>
        <end position="258"/>
    </location>
</feature>
<dbReference type="Pfam" id="PF00497">
    <property type="entry name" value="SBP_bac_3"/>
    <property type="match status" value="1"/>
</dbReference>
<reference evidence="8 9" key="1">
    <citation type="submission" date="2016-10" db="EMBL/GenBank/DDBJ databases">
        <title>The Draft Genome Sequence of the Potato Rhizosphere Bacteria Ochrobactrum sp. IPA7.2.</title>
        <authorList>
            <person name="Gogoleva N.E."/>
            <person name="Khlopko Y.A."/>
            <person name="Burygin G.L."/>
            <person name="Plotnikov A.O."/>
        </authorList>
    </citation>
    <scope>NUCLEOTIDE SEQUENCE [LARGE SCALE GENOMIC DNA]</scope>
    <source>
        <strain evidence="8 9">IPA7.2</strain>
    </source>
</reference>
<keyword evidence="9" id="KW-1185">Reference proteome</keyword>
<feature type="domain" description="Solute-binding protein family 3/N-terminal" evidence="6">
    <location>
        <begin position="35"/>
        <end position="256"/>
    </location>
</feature>
<dbReference type="GO" id="GO:0030313">
    <property type="term" value="C:cell envelope"/>
    <property type="evidence" value="ECO:0007669"/>
    <property type="project" value="UniProtKB-SubCell"/>
</dbReference>
<evidence type="ECO:0000313" key="9">
    <source>
        <dbReference type="Proteomes" id="UP000182985"/>
    </source>
</evidence>
<feature type="signal peptide" evidence="5">
    <location>
        <begin position="1"/>
        <end position="24"/>
    </location>
</feature>
<dbReference type="InterPro" id="IPR018313">
    <property type="entry name" value="SBP_3_CS"/>
</dbReference>
<comment type="caution">
    <text evidence="8">The sequence shown here is derived from an EMBL/GenBank/DDBJ whole genome shotgun (WGS) entry which is preliminary data.</text>
</comment>
<evidence type="ECO:0000256" key="1">
    <source>
        <dbReference type="ARBA" id="ARBA00004196"/>
    </source>
</evidence>